<evidence type="ECO:0000313" key="15">
    <source>
        <dbReference type="EMBL" id="APM38284.1"/>
    </source>
</evidence>
<comment type="function">
    <text evidence="10 12">Specifically methylates the N3 position of the uracil ring of uridine 1498 (m3U1498) in 16S rRNA. Acts on the fully assembled 30S ribosomal subunit.</text>
</comment>
<keyword evidence="9 12" id="KW-0949">S-adenosyl-L-methionine</keyword>
<keyword evidence="6 12" id="KW-0698">rRNA processing</keyword>
<dbReference type="EMBL" id="CP018335">
    <property type="protein sequence ID" value="APM38284.1"/>
    <property type="molecule type" value="Genomic_DNA"/>
</dbReference>
<evidence type="ECO:0000256" key="6">
    <source>
        <dbReference type="ARBA" id="ARBA00022552"/>
    </source>
</evidence>
<accession>A0A1L5F5L2</accession>
<feature type="domain" description="Ribosomal RNA small subunit methyltransferase E methyltransferase" evidence="13">
    <location>
        <begin position="72"/>
        <end position="240"/>
    </location>
</feature>
<evidence type="ECO:0000313" key="16">
    <source>
        <dbReference type="Proteomes" id="UP000184604"/>
    </source>
</evidence>
<evidence type="ECO:0000256" key="10">
    <source>
        <dbReference type="ARBA" id="ARBA00025699"/>
    </source>
</evidence>
<evidence type="ECO:0000256" key="8">
    <source>
        <dbReference type="ARBA" id="ARBA00022679"/>
    </source>
</evidence>
<dbReference type="InterPro" id="IPR006700">
    <property type="entry name" value="RsmE"/>
</dbReference>
<comment type="similarity">
    <text evidence="2 12">Belongs to the RNA methyltransferase RsmE family.</text>
</comment>
<evidence type="ECO:0000259" key="14">
    <source>
        <dbReference type="Pfam" id="PF20260"/>
    </source>
</evidence>
<dbReference type="PIRSF" id="PIRSF015601">
    <property type="entry name" value="MTase_slr0722"/>
    <property type="match status" value="1"/>
</dbReference>
<dbReference type="Pfam" id="PF20260">
    <property type="entry name" value="PUA_4"/>
    <property type="match status" value="1"/>
</dbReference>
<organism evidence="15 16">
    <name type="scientific">Clostridium kluyveri</name>
    <dbReference type="NCBI Taxonomy" id="1534"/>
    <lineage>
        <taxon>Bacteria</taxon>
        <taxon>Bacillati</taxon>
        <taxon>Bacillota</taxon>
        <taxon>Clostridia</taxon>
        <taxon>Eubacteriales</taxon>
        <taxon>Clostridiaceae</taxon>
        <taxon>Clostridium</taxon>
    </lineage>
</organism>
<protein>
    <recommendedName>
        <fullName evidence="4 12">Ribosomal RNA small subunit methyltransferase E</fullName>
        <ecNumber evidence="3 12">2.1.1.193</ecNumber>
    </recommendedName>
</protein>
<dbReference type="Pfam" id="PF04452">
    <property type="entry name" value="Methyltrans_RNA"/>
    <property type="match status" value="1"/>
</dbReference>
<dbReference type="NCBIfam" id="NF008692">
    <property type="entry name" value="PRK11713.1-5"/>
    <property type="match status" value="1"/>
</dbReference>
<dbReference type="GO" id="GO:0005737">
    <property type="term" value="C:cytoplasm"/>
    <property type="evidence" value="ECO:0007669"/>
    <property type="project" value="UniProtKB-SubCell"/>
</dbReference>
<dbReference type="OrthoDB" id="9815641at2"/>
<dbReference type="InterPro" id="IPR029028">
    <property type="entry name" value="Alpha/beta_knot_MTases"/>
</dbReference>
<dbReference type="InterPro" id="IPR046886">
    <property type="entry name" value="RsmE_MTase_dom"/>
</dbReference>
<evidence type="ECO:0000259" key="13">
    <source>
        <dbReference type="Pfam" id="PF04452"/>
    </source>
</evidence>
<dbReference type="EC" id="2.1.1.193" evidence="3 12"/>
<evidence type="ECO:0000256" key="9">
    <source>
        <dbReference type="ARBA" id="ARBA00022691"/>
    </source>
</evidence>
<keyword evidence="8 12" id="KW-0808">Transferase</keyword>
<dbReference type="GO" id="GO:0070042">
    <property type="term" value="F:rRNA (uridine-N3-)-methyltransferase activity"/>
    <property type="evidence" value="ECO:0007669"/>
    <property type="project" value="TreeGrafter"/>
</dbReference>
<evidence type="ECO:0000256" key="2">
    <source>
        <dbReference type="ARBA" id="ARBA00005528"/>
    </source>
</evidence>
<dbReference type="RefSeq" id="WP_073537961.1">
    <property type="nucleotide sequence ID" value="NZ_CP018335.1"/>
</dbReference>
<evidence type="ECO:0000256" key="11">
    <source>
        <dbReference type="ARBA" id="ARBA00047944"/>
    </source>
</evidence>
<keyword evidence="5 12" id="KW-0963">Cytoplasm</keyword>
<evidence type="ECO:0000256" key="4">
    <source>
        <dbReference type="ARBA" id="ARBA00013673"/>
    </source>
</evidence>
<comment type="catalytic activity">
    <reaction evidence="11 12">
        <text>uridine(1498) in 16S rRNA + S-adenosyl-L-methionine = N(3)-methyluridine(1498) in 16S rRNA + S-adenosyl-L-homocysteine + H(+)</text>
        <dbReference type="Rhea" id="RHEA:42920"/>
        <dbReference type="Rhea" id="RHEA-COMP:10283"/>
        <dbReference type="Rhea" id="RHEA-COMP:10284"/>
        <dbReference type="ChEBI" id="CHEBI:15378"/>
        <dbReference type="ChEBI" id="CHEBI:57856"/>
        <dbReference type="ChEBI" id="CHEBI:59789"/>
        <dbReference type="ChEBI" id="CHEBI:65315"/>
        <dbReference type="ChEBI" id="CHEBI:74502"/>
        <dbReference type="EC" id="2.1.1.193"/>
    </reaction>
</comment>
<evidence type="ECO:0000256" key="1">
    <source>
        <dbReference type="ARBA" id="ARBA00004496"/>
    </source>
</evidence>
<sequence length="251" mass="28477">MNKFFVPQEDINFNTAHIKGDDLKHIHKVLRLKIGDKVNINNCHGKEFLGVIASIEREKVTVNIVEELKLYNESPLKVYLFQGLPKSSKMDLIVQKATELGIWGIIPIITNRVAVKGDFKEFKRVDRWNKIALEACKQCKRSIIPAVKPPIYFEELLKYLSNMDLIVVPYEMEKSIGIKKVIDSIEYRASIREIAIVIGPEGGFEEEEIEELKNISSKIVTLGPRILRTETAGFVCTALLMYELGDLGGLC</sequence>
<dbReference type="Proteomes" id="UP000184604">
    <property type="component" value="Chromosome"/>
</dbReference>
<feature type="domain" description="Ribosomal RNA small subunit methyltransferase E PUA-like" evidence="14">
    <location>
        <begin position="18"/>
        <end position="64"/>
    </location>
</feature>
<dbReference type="SUPFAM" id="SSF75217">
    <property type="entry name" value="alpha/beta knot"/>
    <property type="match status" value="1"/>
</dbReference>
<dbReference type="Gene3D" id="3.40.1280.10">
    <property type="match status" value="1"/>
</dbReference>
<dbReference type="PANTHER" id="PTHR30027:SF3">
    <property type="entry name" value="16S RRNA (URACIL(1498)-N(3))-METHYLTRANSFERASE"/>
    <property type="match status" value="1"/>
</dbReference>
<dbReference type="GO" id="GO:0070475">
    <property type="term" value="P:rRNA base methylation"/>
    <property type="evidence" value="ECO:0007669"/>
    <property type="project" value="TreeGrafter"/>
</dbReference>
<evidence type="ECO:0000256" key="7">
    <source>
        <dbReference type="ARBA" id="ARBA00022603"/>
    </source>
</evidence>
<dbReference type="CDD" id="cd18084">
    <property type="entry name" value="RsmE-like"/>
    <property type="match status" value="1"/>
</dbReference>
<comment type="subcellular location">
    <subcellularLocation>
        <location evidence="1 12">Cytoplasm</location>
    </subcellularLocation>
</comment>
<dbReference type="Gene3D" id="2.40.240.20">
    <property type="entry name" value="Hypothetical PUA domain-like, domain 1"/>
    <property type="match status" value="1"/>
</dbReference>
<keyword evidence="7 12" id="KW-0489">Methyltransferase</keyword>
<dbReference type="PANTHER" id="PTHR30027">
    <property type="entry name" value="RIBOSOMAL RNA SMALL SUBUNIT METHYLTRANSFERASE E"/>
    <property type="match status" value="1"/>
</dbReference>
<evidence type="ECO:0000256" key="5">
    <source>
        <dbReference type="ARBA" id="ARBA00022490"/>
    </source>
</evidence>
<evidence type="ECO:0000256" key="12">
    <source>
        <dbReference type="PIRNR" id="PIRNR015601"/>
    </source>
</evidence>
<gene>
    <name evidence="15" type="ORF">BS101_05780</name>
</gene>
<dbReference type="SUPFAM" id="SSF88697">
    <property type="entry name" value="PUA domain-like"/>
    <property type="match status" value="1"/>
</dbReference>
<proteinExistence type="inferred from homology"/>
<dbReference type="InterPro" id="IPR046887">
    <property type="entry name" value="RsmE_PUA-like"/>
</dbReference>
<evidence type="ECO:0000256" key="3">
    <source>
        <dbReference type="ARBA" id="ARBA00012328"/>
    </source>
</evidence>
<reference evidence="15 16" key="1">
    <citation type="submission" date="2016-12" db="EMBL/GenBank/DDBJ databases">
        <title>Complete genome sequence of Clostridium kluyveri JZZ isolated from the pit mud of a Chinese flavor liquor-making factory.</title>
        <authorList>
            <person name="Wang Y."/>
        </authorList>
    </citation>
    <scope>NUCLEOTIDE SEQUENCE [LARGE SCALE GENOMIC DNA]</scope>
    <source>
        <strain evidence="15 16">JZZ</strain>
    </source>
</reference>
<dbReference type="InterPro" id="IPR015947">
    <property type="entry name" value="PUA-like_sf"/>
</dbReference>
<dbReference type="InterPro" id="IPR029026">
    <property type="entry name" value="tRNA_m1G_MTases_N"/>
</dbReference>
<dbReference type="NCBIfam" id="TIGR00046">
    <property type="entry name" value="RsmE family RNA methyltransferase"/>
    <property type="match status" value="1"/>
</dbReference>
<name>A0A1L5F5L2_CLOKL</name>
<dbReference type="AlphaFoldDB" id="A0A1L5F5L2"/>